<reference evidence="12" key="2">
    <citation type="submission" date="2015-02" db="UniProtKB">
        <authorList>
            <consortium name="EnsemblMetazoa"/>
        </authorList>
    </citation>
    <scope>IDENTIFICATION</scope>
</reference>
<sequence>MKKWTENGHLLPSTKKNYSTHQETCLESQPIIDKNNCNSEHLPSEILLTWKDVNVHCVQVSKQKCCSWFRKKSVQSTKQILYNVNGLAKPGELLAIMGASGAGKSTLLNILTIKNQNALTVSGQVLINHQPVTSKVIAAVSAYVQQDDLFVGTLTVKEQLIFQVDLTQHAMLRMANKTTYPQILRRVNEVILELGLQKCQDTLIGIIGRVKGISGGEKRRLAVACEVLTNPSLMFCDEPTSGLDSSMAQNVVCLLRSLAQKGKTIICTIHQPSSQLYALFDKILFLAEGRVAFLGTRNDALSFFNNLNFHCPSNYNPADYFIHTLAVTVDEMEEKKSIISDICNSFKNSENYKAIKKEIDVDHNVEYSQLLDQKLKSPYKVSWIKQSRAVLWRSCVSVYREPLLIKMRIMQTLLVGFFVGFVYYRQDLTQLSVNNVNGAMYILLVSSTFQNLFAVINVLSSELPIFLREHWSGLYRSDVYFFSKTLAEAPIFIVMPFLLSAISYWLIGFYPDAIKFIIASIINILVANAATSFGYLISAVSSTTTMALSVGPPAVLPLLLFGGFFLNKRSVPWYLNWLQYISWFKYAFEALAINQWKDVKHIECNVNNITCPKSGLVILQTFDFFPNFLFWPENSDIEFVPNIICLVALIVLIRLAAFIAFSIRASRKP</sequence>
<keyword evidence="7 10" id="KW-1133">Transmembrane helix</keyword>
<evidence type="ECO:0000256" key="7">
    <source>
        <dbReference type="ARBA" id="ARBA00022989"/>
    </source>
</evidence>
<dbReference type="EnsemblMetazoa" id="SMAR010951-RA">
    <property type="protein sequence ID" value="SMAR010951-PA"/>
    <property type="gene ID" value="SMAR010951"/>
</dbReference>
<comment type="similarity">
    <text evidence="2">Belongs to the ABC transporter superfamily. ABCG family. Eye pigment precursor importer (TC 3.A.1.204) subfamily.</text>
</comment>
<evidence type="ECO:0000256" key="1">
    <source>
        <dbReference type="ARBA" id="ARBA00004141"/>
    </source>
</evidence>
<dbReference type="InterPro" id="IPR017871">
    <property type="entry name" value="ABC_transporter-like_CS"/>
</dbReference>
<dbReference type="InterPro" id="IPR013525">
    <property type="entry name" value="ABC2_TM"/>
</dbReference>
<dbReference type="Gene3D" id="3.40.50.300">
    <property type="entry name" value="P-loop containing nucleotide triphosphate hydrolases"/>
    <property type="match status" value="1"/>
</dbReference>
<dbReference type="GO" id="GO:0005524">
    <property type="term" value="F:ATP binding"/>
    <property type="evidence" value="ECO:0007669"/>
    <property type="project" value="UniProtKB-KW"/>
</dbReference>
<dbReference type="InterPro" id="IPR043926">
    <property type="entry name" value="ABCG_dom"/>
</dbReference>
<evidence type="ECO:0000256" key="10">
    <source>
        <dbReference type="SAM" id="Phobius"/>
    </source>
</evidence>
<evidence type="ECO:0000256" key="4">
    <source>
        <dbReference type="ARBA" id="ARBA00022692"/>
    </source>
</evidence>
<feature type="transmembrane region" description="Helical" evidence="10">
    <location>
        <begin position="409"/>
        <end position="426"/>
    </location>
</feature>
<dbReference type="PANTHER" id="PTHR48041:SF129">
    <property type="entry name" value="PROTEIN WHITE"/>
    <property type="match status" value="1"/>
</dbReference>
<comment type="subcellular location">
    <subcellularLocation>
        <location evidence="1">Membrane</location>
        <topology evidence="1">Multi-pass membrane protein</topology>
    </subcellularLocation>
</comment>
<evidence type="ECO:0000313" key="12">
    <source>
        <dbReference type="EnsemblMetazoa" id="SMAR010951-PA"/>
    </source>
</evidence>
<feature type="transmembrane region" description="Helical" evidence="10">
    <location>
        <begin position="438"/>
        <end position="460"/>
    </location>
</feature>
<dbReference type="EMBL" id="JH432008">
    <property type="status" value="NOT_ANNOTATED_CDS"/>
    <property type="molecule type" value="Genomic_DNA"/>
</dbReference>
<dbReference type="InterPro" id="IPR027417">
    <property type="entry name" value="P-loop_NTPase"/>
</dbReference>
<dbReference type="PROSITE" id="PS50893">
    <property type="entry name" value="ABC_TRANSPORTER_2"/>
    <property type="match status" value="1"/>
</dbReference>
<keyword evidence="4 10" id="KW-0812">Transmembrane</keyword>
<dbReference type="InterPro" id="IPR003439">
    <property type="entry name" value="ABC_transporter-like_ATP-bd"/>
</dbReference>
<dbReference type="GO" id="GO:0030659">
    <property type="term" value="C:cytoplasmic vesicle membrane"/>
    <property type="evidence" value="ECO:0007669"/>
    <property type="project" value="TreeGrafter"/>
</dbReference>
<evidence type="ECO:0000256" key="3">
    <source>
        <dbReference type="ARBA" id="ARBA00022448"/>
    </source>
</evidence>
<dbReference type="InterPro" id="IPR003593">
    <property type="entry name" value="AAA+_ATPase"/>
</dbReference>
<keyword evidence="5" id="KW-0547">Nucleotide-binding</keyword>
<evidence type="ECO:0000313" key="13">
    <source>
        <dbReference type="Proteomes" id="UP000014500"/>
    </source>
</evidence>
<feature type="transmembrane region" description="Helical" evidence="10">
    <location>
        <begin position="544"/>
        <end position="566"/>
    </location>
</feature>
<dbReference type="GO" id="GO:0005886">
    <property type="term" value="C:plasma membrane"/>
    <property type="evidence" value="ECO:0007669"/>
    <property type="project" value="TreeGrafter"/>
</dbReference>
<dbReference type="Proteomes" id="UP000014500">
    <property type="component" value="Unassembled WGS sequence"/>
</dbReference>
<dbReference type="CDD" id="cd03213">
    <property type="entry name" value="ABCG_EPDR"/>
    <property type="match status" value="1"/>
</dbReference>
<evidence type="ECO:0000256" key="8">
    <source>
        <dbReference type="ARBA" id="ARBA00023136"/>
    </source>
</evidence>
<dbReference type="OMA" id="MPRHLTY"/>
<dbReference type="Pfam" id="PF19055">
    <property type="entry name" value="ABC2_membrane_7"/>
    <property type="match status" value="1"/>
</dbReference>
<dbReference type="AlphaFoldDB" id="T1JB20"/>
<feature type="transmembrane region" description="Helical" evidence="10">
    <location>
        <begin position="481"/>
        <end position="507"/>
    </location>
</feature>
<dbReference type="SMART" id="SM00382">
    <property type="entry name" value="AAA"/>
    <property type="match status" value="1"/>
</dbReference>
<keyword evidence="6" id="KW-0067">ATP-binding</keyword>
<dbReference type="InterPro" id="IPR050352">
    <property type="entry name" value="ABCG_transporters"/>
</dbReference>
<dbReference type="HOGENOM" id="CLU_000604_57_6_1"/>
<evidence type="ECO:0000256" key="5">
    <source>
        <dbReference type="ARBA" id="ARBA00022741"/>
    </source>
</evidence>
<keyword evidence="8 10" id="KW-0472">Membrane</keyword>
<feature type="transmembrane region" description="Helical" evidence="10">
    <location>
        <begin position="639"/>
        <end position="663"/>
    </location>
</feature>
<dbReference type="Pfam" id="PF01061">
    <property type="entry name" value="ABC2_membrane"/>
    <property type="match status" value="1"/>
</dbReference>
<dbReference type="SUPFAM" id="SSF52540">
    <property type="entry name" value="P-loop containing nucleoside triphosphate hydrolases"/>
    <property type="match status" value="1"/>
</dbReference>
<reference evidence="13" key="1">
    <citation type="submission" date="2011-05" db="EMBL/GenBank/DDBJ databases">
        <authorList>
            <person name="Richards S.R."/>
            <person name="Qu J."/>
            <person name="Jiang H."/>
            <person name="Jhangiani S.N."/>
            <person name="Agravi P."/>
            <person name="Goodspeed R."/>
            <person name="Gross S."/>
            <person name="Mandapat C."/>
            <person name="Jackson L."/>
            <person name="Mathew T."/>
            <person name="Pu L."/>
            <person name="Thornton R."/>
            <person name="Saada N."/>
            <person name="Wilczek-Boney K.B."/>
            <person name="Lee S."/>
            <person name="Kovar C."/>
            <person name="Wu Y."/>
            <person name="Scherer S.E."/>
            <person name="Worley K.C."/>
            <person name="Muzny D.M."/>
            <person name="Gibbs R."/>
        </authorList>
    </citation>
    <scope>NUCLEOTIDE SEQUENCE</scope>
    <source>
        <strain evidence="13">Brora</strain>
    </source>
</reference>
<evidence type="ECO:0000256" key="2">
    <source>
        <dbReference type="ARBA" id="ARBA00005814"/>
    </source>
</evidence>
<keyword evidence="13" id="KW-1185">Reference proteome</keyword>
<feature type="domain" description="ABC transporter" evidence="11">
    <location>
        <begin position="55"/>
        <end position="313"/>
    </location>
</feature>
<evidence type="ECO:0000256" key="6">
    <source>
        <dbReference type="ARBA" id="ARBA00022840"/>
    </source>
</evidence>
<dbReference type="PhylomeDB" id="T1JB20"/>
<protein>
    <recommendedName>
        <fullName evidence="9">Protein white</fullName>
    </recommendedName>
</protein>
<dbReference type="PROSITE" id="PS00211">
    <property type="entry name" value="ABC_TRANSPORTER_1"/>
    <property type="match status" value="1"/>
</dbReference>
<dbReference type="GO" id="GO:0016887">
    <property type="term" value="F:ATP hydrolysis activity"/>
    <property type="evidence" value="ECO:0007669"/>
    <property type="project" value="InterPro"/>
</dbReference>
<dbReference type="Pfam" id="PF00005">
    <property type="entry name" value="ABC_tran"/>
    <property type="match status" value="1"/>
</dbReference>
<proteinExistence type="inferred from homology"/>
<accession>T1JB20</accession>
<evidence type="ECO:0000256" key="9">
    <source>
        <dbReference type="ARBA" id="ARBA00039188"/>
    </source>
</evidence>
<evidence type="ECO:0000259" key="11">
    <source>
        <dbReference type="PROSITE" id="PS50893"/>
    </source>
</evidence>
<dbReference type="PANTHER" id="PTHR48041">
    <property type="entry name" value="ABC TRANSPORTER G FAMILY MEMBER 28"/>
    <property type="match status" value="1"/>
</dbReference>
<dbReference type="GO" id="GO:0140359">
    <property type="term" value="F:ABC-type transporter activity"/>
    <property type="evidence" value="ECO:0007669"/>
    <property type="project" value="InterPro"/>
</dbReference>
<organism evidence="12 13">
    <name type="scientific">Strigamia maritima</name>
    <name type="common">European centipede</name>
    <name type="synonym">Geophilus maritimus</name>
    <dbReference type="NCBI Taxonomy" id="126957"/>
    <lineage>
        <taxon>Eukaryota</taxon>
        <taxon>Metazoa</taxon>
        <taxon>Ecdysozoa</taxon>
        <taxon>Arthropoda</taxon>
        <taxon>Myriapoda</taxon>
        <taxon>Chilopoda</taxon>
        <taxon>Pleurostigmophora</taxon>
        <taxon>Geophilomorpha</taxon>
        <taxon>Linotaeniidae</taxon>
        <taxon>Strigamia</taxon>
    </lineage>
</organism>
<feature type="transmembrane region" description="Helical" evidence="10">
    <location>
        <begin position="513"/>
        <end position="537"/>
    </location>
</feature>
<dbReference type="eggNOG" id="KOG0061">
    <property type="taxonomic scope" value="Eukaryota"/>
</dbReference>
<name>T1JB20_STRMM</name>
<dbReference type="STRING" id="126957.T1JB20"/>
<keyword evidence="3" id="KW-0813">Transport</keyword>